<feature type="compositionally biased region" description="Basic and acidic residues" evidence="1">
    <location>
        <begin position="130"/>
        <end position="149"/>
    </location>
</feature>
<feature type="region of interest" description="Disordered" evidence="1">
    <location>
        <begin position="130"/>
        <end position="171"/>
    </location>
</feature>
<accession>A0A9P9JCD6</accession>
<reference evidence="2" key="1">
    <citation type="journal article" date="2021" name="Nat. Commun.">
        <title>Genetic determinants of endophytism in the Arabidopsis root mycobiome.</title>
        <authorList>
            <person name="Mesny F."/>
            <person name="Miyauchi S."/>
            <person name="Thiergart T."/>
            <person name="Pickel B."/>
            <person name="Atanasova L."/>
            <person name="Karlsson M."/>
            <person name="Huettel B."/>
            <person name="Barry K.W."/>
            <person name="Haridas S."/>
            <person name="Chen C."/>
            <person name="Bauer D."/>
            <person name="Andreopoulos W."/>
            <person name="Pangilinan J."/>
            <person name="LaButti K."/>
            <person name="Riley R."/>
            <person name="Lipzen A."/>
            <person name="Clum A."/>
            <person name="Drula E."/>
            <person name="Henrissat B."/>
            <person name="Kohler A."/>
            <person name="Grigoriev I.V."/>
            <person name="Martin F.M."/>
            <person name="Hacquard S."/>
        </authorList>
    </citation>
    <scope>NUCLEOTIDE SEQUENCE</scope>
    <source>
        <strain evidence="2">MPI-CAGE-AT-0021</strain>
    </source>
</reference>
<gene>
    <name evidence="2" type="ORF">B0J13DRAFT_253517</name>
</gene>
<evidence type="ECO:0000256" key="1">
    <source>
        <dbReference type="SAM" id="MobiDB-lite"/>
    </source>
</evidence>
<sequence>MGSLNLTMRSDVQQWLCVELSASDGRQVLFGDWSSGLGSISNEQPIHFLTSPDTSVKQVLFSNLREHLLSIQTRHRAQFVGDAASFTNSGLSRRDFQRRLILSLFTEDGRSCNFKPRTWLTRECAPQAGWRRDGTGGKDRNPRPRDGVRGHGMRGLRMGRLGLDRSSPFSEEDSCRRYLHPRLQVRDDDNHRLGEGRNSSRFLVYPRHVCLASRACRSTHTQIIRNGTKARRSE</sequence>
<proteinExistence type="predicted"/>
<evidence type="ECO:0000313" key="2">
    <source>
        <dbReference type="EMBL" id="KAH7151978.1"/>
    </source>
</evidence>
<dbReference type="AlphaFoldDB" id="A0A9P9JCD6"/>
<comment type="caution">
    <text evidence="2">The sequence shown here is derived from an EMBL/GenBank/DDBJ whole genome shotgun (WGS) entry which is preliminary data.</text>
</comment>
<protein>
    <submittedName>
        <fullName evidence="2">Uncharacterized protein</fullName>
    </submittedName>
</protein>
<name>A0A9P9JCD6_9HYPO</name>
<evidence type="ECO:0000313" key="3">
    <source>
        <dbReference type="Proteomes" id="UP000717696"/>
    </source>
</evidence>
<dbReference type="Proteomes" id="UP000717696">
    <property type="component" value="Unassembled WGS sequence"/>
</dbReference>
<dbReference type="EMBL" id="JAGMUU010000005">
    <property type="protein sequence ID" value="KAH7151978.1"/>
    <property type="molecule type" value="Genomic_DNA"/>
</dbReference>
<feature type="compositionally biased region" description="Low complexity" evidence="1">
    <location>
        <begin position="155"/>
        <end position="165"/>
    </location>
</feature>
<organism evidence="2 3">
    <name type="scientific">Dactylonectria estremocensis</name>
    <dbReference type="NCBI Taxonomy" id="1079267"/>
    <lineage>
        <taxon>Eukaryota</taxon>
        <taxon>Fungi</taxon>
        <taxon>Dikarya</taxon>
        <taxon>Ascomycota</taxon>
        <taxon>Pezizomycotina</taxon>
        <taxon>Sordariomycetes</taxon>
        <taxon>Hypocreomycetidae</taxon>
        <taxon>Hypocreales</taxon>
        <taxon>Nectriaceae</taxon>
        <taxon>Dactylonectria</taxon>
    </lineage>
</organism>
<keyword evidence="3" id="KW-1185">Reference proteome</keyword>